<evidence type="ECO:0000256" key="2">
    <source>
        <dbReference type="ARBA" id="ARBA00011424"/>
    </source>
</evidence>
<dbReference type="InterPro" id="IPR015813">
    <property type="entry name" value="Pyrv/PenolPyrv_kinase-like_dom"/>
</dbReference>
<sequence length="263" mass="28500">MKAEVHDLVATKGKRQLTELNVASPEHAAAAEAAGIEIIVSGRTHLRQALRAAAPDTHFCFGLIYGDHVNADQAKRAAFDALADGADSIYCAMHFDIVEAMAREGIPVVGHVGLVPQKARWTGLRAVGRTAEEAIGIAEDVRRYENAGAFAVEMEVVPPPVAEAISRSTPLVVISMGSGPGCDVQYLFASDILGETSGPIPRHARTYRDFRAEYDRLHSERIAAFTEFRRDVDSGAFPDESETVVMAPGQWERFAEALAERTN</sequence>
<keyword evidence="7" id="KW-1185">Reference proteome</keyword>
<evidence type="ECO:0000256" key="1">
    <source>
        <dbReference type="ARBA" id="ARBA00008676"/>
    </source>
</evidence>
<dbReference type="OrthoDB" id="9781789at2"/>
<dbReference type="EC" id="2.1.2.11" evidence="3"/>
<dbReference type="InterPro" id="IPR003700">
    <property type="entry name" value="Pantoate_hydroxy_MeTrfase"/>
</dbReference>
<dbReference type="GO" id="GO:0032259">
    <property type="term" value="P:methylation"/>
    <property type="evidence" value="ECO:0007669"/>
    <property type="project" value="UniProtKB-KW"/>
</dbReference>
<evidence type="ECO:0000256" key="3">
    <source>
        <dbReference type="ARBA" id="ARBA00012618"/>
    </source>
</evidence>
<protein>
    <recommendedName>
        <fullName evidence="3">3-methyl-2-oxobutanoate hydroxymethyltransferase</fullName>
        <ecNumber evidence="3">2.1.2.11</ecNumber>
    </recommendedName>
</protein>
<keyword evidence="5 6" id="KW-0808">Transferase</keyword>
<keyword evidence="4" id="KW-0566">Pantothenate biosynthesis</keyword>
<dbReference type="Pfam" id="PF02548">
    <property type="entry name" value="Pantoate_transf"/>
    <property type="match status" value="1"/>
</dbReference>
<comment type="similarity">
    <text evidence="1">Belongs to the PanB family.</text>
</comment>
<dbReference type="PANTHER" id="PTHR20881">
    <property type="entry name" value="3-METHYL-2-OXOBUTANOATE HYDROXYMETHYLTRANSFERASE"/>
    <property type="match status" value="1"/>
</dbReference>
<comment type="subunit">
    <text evidence="2">Homodecamer; pentamer of dimers.</text>
</comment>
<dbReference type="SUPFAM" id="SSF51621">
    <property type="entry name" value="Phosphoenolpyruvate/pyruvate domain"/>
    <property type="match status" value="1"/>
</dbReference>
<organism evidence="6 7">
    <name type="scientific">Roseitalea porphyridii</name>
    <dbReference type="NCBI Taxonomy" id="1852022"/>
    <lineage>
        <taxon>Bacteria</taxon>
        <taxon>Pseudomonadati</taxon>
        <taxon>Pseudomonadota</taxon>
        <taxon>Alphaproteobacteria</taxon>
        <taxon>Hyphomicrobiales</taxon>
        <taxon>Ahrensiaceae</taxon>
        <taxon>Roseitalea</taxon>
    </lineage>
</organism>
<dbReference type="InterPro" id="IPR040442">
    <property type="entry name" value="Pyrv_kinase-like_dom_sf"/>
</dbReference>
<keyword evidence="6" id="KW-0489">Methyltransferase</keyword>
<dbReference type="GO" id="GO:0015940">
    <property type="term" value="P:pantothenate biosynthetic process"/>
    <property type="evidence" value="ECO:0007669"/>
    <property type="project" value="UniProtKB-KW"/>
</dbReference>
<gene>
    <name evidence="6" type="ORF">E0E05_15345</name>
</gene>
<dbReference type="PANTHER" id="PTHR20881:SF0">
    <property type="entry name" value="3-METHYL-2-OXOBUTANOATE HYDROXYMETHYLTRANSFERASE"/>
    <property type="match status" value="1"/>
</dbReference>
<dbReference type="KEGG" id="rpod:E0E05_15345"/>
<proteinExistence type="inferred from homology"/>
<dbReference type="GO" id="GO:0000287">
    <property type="term" value="F:magnesium ion binding"/>
    <property type="evidence" value="ECO:0007669"/>
    <property type="project" value="TreeGrafter"/>
</dbReference>
<name>A0A4P6V4W3_9HYPH</name>
<dbReference type="Proteomes" id="UP000293719">
    <property type="component" value="Chromosome"/>
</dbReference>
<evidence type="ECO:0000256" key="5">
    <source>
        <dbReference type="ARBA" id="ARBA00022679"/>
    </source>
</evidence>
<dbReference type="GO" id="GO:0008168">
    <property type="term" value="F:methyltransferase activity"/>
    <property type="evidence" value="ECO:0007669"/>
    <property type="project" value="UniProtKB-KW"/>
</dbReference>
<dbReference type="RefSeq" id="WP_131617503.1">
    <property type="nucleotide sequence ID" value="NZ_CP036532.1"/>
</dbReference>
<evidence type="ECO:0000313" key="6">
    <source>
        <dbReference type="EMBL" id="QBK31854.1"/>
    </source>
</evidence>
<evidence type="ECO:0000313" key="7">
    <source>
        <dbReference type="Proteomes" id="UP000293719"/>
    </source>
</evidence>
<reference evidence="6 7" key="1">
    <citation type="journal article" date="2017" name="Int. J. Syst. Evol. Microbiol.">
        <title>Roseitalea porphyridii gen. nov., sp. nov., isolated from a red alga, and reclassification of Hoeflea suaedae Chung et al. 2013 as Pseudohoeflea suaedae gen. nov., comb. nov.</title>
        <authorList>
            <person name="Hyeon J.W."/>
            <person name="Jeong S.E."/>
            <person name="Baek K."/>
            <person name="Jeon C.O."/>
        </authorList>
    </citation>
    <scope>NUCLEOTIDE SEQUENCE [LARGE SCALE GENOMIC DNA]</scope>
    <source>
        <strain evidence="6 7">MA7-20</strain>
    </source>
</reference>
<dbReference type="GeneID" id="90768682"/>
<accession>A0A4P6V4W3</accession>
<dbReference type="AlphaFoldDB" id="A0A4P6V4W3"/>
<dbReference type="Gene3D" id="3.20.20.60">
    <property type="entry name" value="Phosphoenolpyruvate-binding domains"/>
    <property type="match status" value="1"/>
</dbReference>
<dbReference type="EMBL" id="CP036532">
    <property type="protein sequence ID" value="QBK31854.1"/>
    <property type="molecule type" value="Genomic_DNA"/>
</dbReference>
<dbReference type="GO" id="GO:0003864">
    <property type="term" value="F:3-methyl-2-oxobutanoate hydroxymethyltransferase activity"/>
    <property type="evidence" value="ECO:0007669"/>
    <property type="project" value="UniProtKB-EC"/>
</dbReference>
<evidence type="ECO:0000256" key="4">
    <source>
        <dbReference type="ARBA" id="ARBA00022655"/>
    </source>
</evidence>